<evidence type="ECO:0000313" key="3">
    <source>
        <dbReference type="Proteomes" id="UP000007305"/>
    </source>
</evidence>
<dbReference type="InterPro" id="IPR056068">
    <property type="entry name" value="EMF2-like_DUF7651"/>
</dbReference>
<name>A0A804R038_MAIZE</name>
<proteinExistence type="predicted"/>
<keyword evidence="3" id="KW-1185">Reference proteome</keyword>
<evidence type="ECO:0000259" key="1">
    <source>
        <dbReference type="Pfam" id="PF24663"/>
    </source>
</evidence>
<accession>A0A804R038</accession>
<dbReference type="InParanoid" id="A0A804R038"/>
<sequence length="172" mass="19976">MSKLMIKNLPLESSLLTRTHTYNLIWFSIKSLSCRTHQKLPSSSSLATRRGAECSSSQGKWQSWWEDTEKSRKGSSLNFSKRKIFTDIFNNDLGGPYAFLEPPFVQRPLLYKIQARRKKRIQITVSLYASTNTQAQNIFPLYVLLARPTSNISLEGILRYIERDDAWWTCTY</sequence>
<reference evidence="2" key="3">
    <citation type="submission" date="2021-05" db="UniProtKB">
        <authorList>
            <consortium name="EnsemblPlants"/>
        </authorList>
    </citation>
    <scope>IDENTIFICATION</scope>
    <source>
        <strain evidence="2">cv. B73</strain>
    </source>
</reference>
<dbReference type="Gramene" id="Zm00001eb367130_T001">
    <property type="protein sequence ID" value="Zm00001eb367130_P001"/>
    <property type="gene ID" value="Zm00001eb367130"/>
</dbReference>
<organism evidence="2 3">
    <name type="scientific">Zea mays</name>
    <name type="common">Maize</name>
    <dbReference type="NCBI Taxonomy" id="4577"/>
    <lineage>
        <taxon>Eukaryota</taxon>
        <taxon>Viridiplantae</taxon>
        <taxon>Streptophyta</taxon>
        <taxon>Embryophyta</taxon>
        <taxon>Tracheophyta</taxon>
        <taxon>Spermatophyta</taxon>
        <taxon>Magnoliopsida</taxon>
        <taxon>Liliopsida</taxon>
        <taxon>Poales</taxon>
        <taxon>Poaceae</taxon>
        <taxon>PACMAD clade</taxon>
        <taxon>Panicoideae</taxon>
        <taxon>Andropogonodae</taxon>
        <taxon>Andropogoneae</taxon>
        <taxon>Tripsacinae</taxon>
        <taxon>Zea</taxon>
    </lineage>
</organism>
<feature type="domain" description="DUF7651" evidence="1">
    <location>
        <begin position="111"/>
        <end position="155"/>
    </location>
</feature>
<reference evidence="3" key="1">
    <citation type="journal article" date="2009" name="Science">
        <title>The B73 maize genome: complexity, diversity, and dynamics.</title>
        <authorList>
            <person name="Schnable P.S."/>
            <person name="Ware D."/>
            <person name="Fulton R.S."/>
            <person name="Stein J.C."/>
            <person name="Wei F."/>
            <person name="Pasternak S."/>
            <person name="Liang C."/>
            <person name="Zhang J."/>
            <person name="Fulton L."/>
            <person name="Graves T.A."/>
            <person name="Minx P."/>
            <person name="Reily A.D."/>
            <person name="Courtney L."/>
            <person name="Kruchowski S.S."/>
            <person name="Tomlinson C."/>
            <person name="Strong C."/>
            <person name="Delehaunty K."/>
            <person name="Fronick C."/>
            <person name="Courtney B."/>
            <person name="Rock S.M."/>
            <person name="Belter E."/>
            <person name="Du F."/>
            <person name="Kim K."/>
            <person name="Abbott R.M."/>
            <person name="Cotton M."/>
            <person name="Levy A."/>
            <person name="Marchetto P."/>
            <person name="Ochoa K."/>
            <person name="Jackson S.M."/>
            <person name="Gillam B."/>
            <person name="Chen W."/>
            <person name="Yan L."/>
            <person name="Higginbotham J."/>
            <person name="Cardenas M."/>
            <person name="Waligorski J."/>
            <person name="Applebaum E."/>
            <person name="Phelps L."/>
            <person name="Falcone J."/>
            <person name="Kanchi K."/>
            <person name="Thane T."/>
            <person name="Scimone A."/>
            <person name="Thane N."/>
            <person name="Henke J."/>
            <person name="Wang T."/>
            <person name="Ruppert J."/>
            <person name="Shah N."/>
            <person name="Rotter K."/>
            <person name="Hodges J."/>
            <person name="Ingenthron E."/>
            <person name="Cordes M."/>
            <person name="Kohlberg S."/>
            <person name="Sgro J."/>
            <person name="Delgado B."/>
            <person name="Mead K."/>
            <person name="Chinwalla A."/>
            <person name="Leonard S."/>
            <person name="Crouse K."/>
            <person name="Collura K."/>
            <person name="Kudrna D."/>
            <person name="Currie J."/>
            <person name="He R."/>
            <person name="Angelova A."/>
            <person name="Rajasekar S."/>
            <person name="Mueller T."/>
            <person name="Lomeli R."/>
            <person name="Scara G."/>
            <person name="Ko A."/>
            <person name="Delaney K."/>
            <person name="Wissotski M."/>
            <person name="Lopez G."/>
            <person name="Campos D."/>
            <person name="Braidotti M."/>
            <person name="Ashley E."/>
            <person name="Golser W."/>
            <person name="Kim H."/>
            <person name="Lee S."/>
            <person name="Lin J."/>
            <person name="Dujmic Z."/>
            <person name="Kim W."/>
            <person name="Talag J."/>
            <person name="Zuccolo A."/>
            <person name="Fan C."/>
            <person name="Sebastian A."/>
            <person name="Kramer M."/>
            <person name="Spiegel L."/>
            <person name="Nascimento L."/>
            <person name="Zutavern T."/>
            <person name="Miller B."/>
            <person name="Ambroise C."/>
            <person name="Muller S."/>
            <person name="Spooner W."/>
            <person name="Narechania A."/>
            <person name="Ren L."/>
            <person name="Wei S."/>
            <person name="Kumari S."/>
            <person name="Faga B."/>
            <person name="Levy M.J."/>
            <person name="McMahan L."/>
            <person name="Van Buren P."/>
            <person name="Vaughn M.W."/>
            <person name="Ying K."/>
            <person name="Yeh C.-T."/>
            <person name="Emrich S.J."/>
            <person name="Jia Y."/>
            <person name="Kalyanaraman A."/>
            <person name="Hsia A.-P."/>
            <person name="Barbazuk W.B."/>
            <person name="Baucom R.S."/>
            <person name="Brutnell T.P."/>
            <person name="Carpita N.C."/>
            <person name="Chaparro C."/>
            <person name="Chia J.-M."/>
            <person name="Deragon J.-M."/>
            <person name="Estill J.C."/>
            <person name="Fu Y."/>
            <person name="Jeddeloh J.A."/>
            <person name="Han Y."/>
            <person name="Lee H."/>
            <person name="Li P."/>
            <person name="Lisch D.R."/>
            <person name="Liu S."/>
            <person name="Liu Z."/>
            <person name="Nagel D.H."/>
            <person name="McCann M.C."/>
            <person name="SanMiguel P."/>
            <person name="Myers A.M."/>
            <person name="Nettleton D."/>
            <person name="Nguyen J."/>
            <person name="Penning B.W."/>
            <person name="Ponnala L."/>
            <person name="Schneider K.L."/>
            <person name="Schwartz D.C."/>
            <person name="Sharma A."/>
            <person name="Soderlund C."/>
            <person name="Springer N.M."/>
            <person name="Sun Q."/>
            <person name="Wang H."/>
            <person name="Waterman M."/>
            <person name="Westerman R."/>
            <person name="Wolfgruber T.K."/>
            <person name="Yang L."/>
            <person name="Yu Y."/>
            <person name="Zhang L."/>
            <person name="Zhou S."/>
            <person name="Zhu Q."/>
            <person name="Bennetzen J.L."/>
            <person name="Dawe R.K."/>
            <person name="Jiang J."/>
            <person name="Jiang N."/>
            <person name="Presting G.G."/>
            <person name="Wessler S.R."/>
            <person name="Aluru S."/>
            <person name="Martienssen R.A."/>
            <person name="Clifton S.W."/>
            <person name="McCombie W.R."/>
            <person name="Wing R.A."/>
            <person name="Wilson R.K."/>
        </authorList>
    </citation>
    <scope>NUCLEOTIDE SEQUENCE [LARGE SCALE GENOMIC DNA]</scope>
    <source>
        <strain evidence="3">cv. B73</strain>
    </source>
</reference>
<dbReference type="EnsemblPlants" id="Zm00001eb367130_T001">
    <property type="protein sequence ID" value="Zm00001eb367130_P001"/>
    <property type="gene ID" value="Zm00001eb367130"/>
</dbReference>
<reference evidence="2" key="2">
    <citation type="submission" date="2019-07" db="EMBL/GenBank/DDBJ databases">
        <authorList>
            <person name="Seetharam A."/>
            <person name="Woodhouse M."/>
            <person name="Cannon E."/>
        </authorList>
    </citation>
    <scope>NUCLEOTIDE SEQUENCE [LARGE SCALE GENOMIC DNA]</scope>
    <source>
        <strain evidence="2">cv. B73</strain>
    </source>
</reference>
<evidence type="ECO:0000313" key="2">
    <source>
        <dbReference type="EnsemblPlants" id="Zm00001eb367130_P001"/>
    </source>
</evidence>
<protein>
    <recommendedName>
        <fullName evidence="1">DUF7651 domain-containing protein</fullName>
    </recommendedName>
</protein>
<dbReference type="AlphaFoldDB" id="A0A804R038"/>
<dbReference type="Proteomes" id="UP000007305">
    <property type="component" value="Chromosome 8"/>
</dbReference>
<dbReference type="Pfam" id="PF24663">
    <property type="entry name" value="DUF7651"/>
    <property type="match status" value="1"/>
</dbReference>